<dbReference type="PANTHER" id="PTHR18968:SF142">
    <property type="entry name" value="ACETOLACTATE SYNTHASE"/>
    <property type="match status" value="1"/>
</dbReference>
<dbReference type="GO" id="GO:0009099">
    <property type="term" value="P:L-valine biosynthetic process"/>
    <property type="evidence" value="ECO:0007669"/>
    <property type="project" value="TreeGrafter"/>
</dbReference>
<evidence type="ECO:0000256" key="1">
    <source>
        <dbReference type="ARBA" id="ARBA00007812"/>
    </source>
</evidence>
<feature type="domain" description="Thiamine pyrophosphate enzyme central" evidence="2">
    <location>
        <begin position="76"/>
        <end position="211"/>
    </location>
</feature>
<dbReference type="GO" id="GO:0050660">
    <property type="term" value="F:flavin adenine dinucleotide binding"/>
    <property type="evidence" value="ECO:0007669"/>
    <property type="project" value="TreeGrafter"/>
</dbReference>
<dbReference type="GO" id="GO:0003984">
    <property type="term" value="F:acetolactate synthase activity"/>
    <property type="evidence" value="ECO:0007669"/>
    <property type="project" value="TreeGrafter"/>
</dbReference>
<dbReference type="GO" id="GO:0005948">
    <property type="term" value="C:acetolactate synthase complex"/>
    <property type="evidence" value="ECO:0007669"/>
    <property type="project" value="TreeGrafter"/>
</dbReference>
<dbReference type="GO" id="GO:0030976">
    <property type="term" value="F:thiamine pyrophosphate binding"/>
    <property type="evidence" value="ECO:0007669"/>
    <property type="project" value="InterPro"/>
</dbReference>
<dbReference type="InterPro" id="IPR029061">
    <property type="entry name" value="THDP-binding"/>
</dbReference>
<dbReference type="GO" id="GO:0000287">
    <property type="term" value="F:magnesium ion binding"/>
    <property type="evidence" value="ECO:0007669"/>
    <property type="project" value="InterPro"/>
</dbReference>
<dbReference type="InterPro" id="IPR029035">
    <property type="entry name" value="DHS-like_NAD/FAD-binding_dom"/>
</dbReference>
<accession>A0A382YM34</accession>
<comment type="similarity">
    <text evidence="1">Belongs to the TPP enzyme family.</text>
</comment>
<dbReference type="GO" id="GO:0009097">
    <property type="term" value="P:isoleucine biosynthetic process"/>
    <property type="evidence" value="ECO:0007669"/>
    <property type="project" value="TreeGrafter"/>
</dbReference>
<evidence type="ECO:0000313" key="3">
    <source>
        <dbReference type="EMBL" id="SVD84303.1"/>
    </source>
</evidence>
<sequence length="263" mass="29524">IVRPITKYAVMVDDAQQIRYHLEKAVYLATHGRPGPTWLDLPADIQNSNVDPATLVGFDPEESVLSLDLDLKSKVASVVELLKSAKRPLVHIGQGIRIAGAEKDFFSLVEKYRLPFVTARNANDIAPTDHDLFAGRPGTFAQRGANFAVQTSDLYLAIGTRLSLAQTGYNAKDYARNAKIVMVDIDQSELDKDTVDLHLKIQTDAKLFLEEMSSQLSQTELDHQQWSPWVAKCQEWKKKYPVVLPEYKEPTGSINSYYFVDVL</sequence>
<feature type="non-terminal residue" evidence="3">
    <location>
        <position position="263"/>
    </location>
</feature>
<reference evidence="3" key="1">
    <citation type="submission" date="2018-05" db="EMBL/GenBank/DDBJ databases">
        <authorList>
            <person name="Lanie J.A."/>
            <person name="Ng W.-L."/>
            <person name="Kazmierczak K.M."/>
            <person name="Andrzejewski T.M."/>
            <person name="Davidsen T.M."/>
            <person name="Wayne K.J."/>
            <person name="Tettelin H."/>
            <person name="Glass J.I."/>
            <person name="Rusch D."/>
            <person name="Podicherti R."/>
            <person name="Tsui H.-C.T."/>
            <person name="Winkler M.E."/>
        </authorList>
    </citation>
    <scope>NUCLEOTIDE SEQUENCE</scope>
</reference>
<dbReference type="SUPFAM" id="SSF52467">
    <property type="entry name" value="DHS-like NAD/FAD-binding domain"/>
    <property type="match status" value="1"/>
</dbReference>
<dbReference type="AlphaFoldDB" id="A0A382YM34"/>
<name>A0A382YM34_9ZZZZ</name>
<dbReference type="InterPro" id="IPR045229">
    <property type="entry name" value="TPP_enz"/>
</dbReference>
<dbReference type="CDD" id="cd07035">
    <property type="entry name" value="TPP_PYR_POX_like"/>
    <property type="match status" value="1"/>
</dbReference>
<protein>
    <recommendedName>
        <fullName evidence="2">Thiamine pyrophosphate enzyme central domain-containing protein</fullName>
    </recommendedName>
</protein>
<dbReference type="SUPFAM" id="SSF52518">
    <property type="entry name" value="Thiamin diphosphate-binding fold (THDP-binding)"/>
    <property type="match status" value="1"/>
</dbReference>
<dbReference type="Pfam" id="PF00205">
    <property type="entry name" value="TPP_enzyme_M"/>
    <property type="match status" value="1"/>
</dbReference>
<proteinExistence type="inferred from homology"/>
<feature type="non-terminal residue" evidence="3">
    <location>
        <position position="1"/>
    </location>
</feature>
<dbReference type="InterPro" id="IPR012000">
    <property type="entry name" value="Thiamin_PyroP_enz_cen_dom"/>
</dbReference>
<evidence type="ECO:0000259" key="2">
    <source>
        <dbReference type="Pfam" id="PF00205"/>
    </source>
</evidence>
<dbReference type="PANTHER" id="PTHR18968">
    <property type="entry name" value="THIAMINE PYROPHOSPHATE ENZYMES"/>
    <property type="match status" value="1"/>
</dbReference>
<dbReference type="EMBL" id="UINC01176934">
    <property type="protein sequence ID" value="SVD84303.1"/>
    <property type="molecule type" value="Genomic_DNA"/>
</dbReference>
<dbReference type="Gene3D" id="3.40.50.1220">
    <property type="entry name" value="TPP-binding domain"/>
    <property type="match status" value="1"/>
</dbReference>
<organism evidence="3">
    <name type="scientific">marine metagenome</name>
    <dbReference type="NCBI Taxonomy" id="408172"/>
    <lineage>
        <taxon>unclassified sequences</taxon>
        <taxon>metagenomes</taxon>
        <taxon>ecological metagenomes</taxon>
    </lineage>
</organism>
<dbReference type="Gene3D" id="3.40.50.970">
    <property type="match status" value="1"/>
</dbReference>
<gene>
    <name evidence="3" type="ORF">METZ01_LOCUS437157</name>
</gene>